<reference evidence="1" key="1">
    <citation type="submission" date="2016-10" db="EMBL/GenBank/DDBJ databases">
        <title>Draft genome sequences of four alkaliphilic bacteria belonging to the Anaerobacillus genus.</title>
        <authorList>
            <person name="Bassil N.M."/>
            <person name="Lloyd J.R."/>
        </authorList>
    </citation>
    <scope>NUCLEOTIDE SEQUENCE [LARGE SCALE GENOMIC DNA]</scope>
    <source>
        <strain evidence="1">NB2006</strain>
    </source>
</reference>
<dbReference type="AlphaFoldDB" id="A0A1S2LRX0"/>
<evidence type="ECO:0000313" key="2">
    <source>
        <dbReference type="EMBL" id="QOY36266.1"/>
    </source>
</evidence>
<reference evidence="2" key="3">
    <citation type="journal article" date="2019" name="Int. J. Syst. Evol. Microbiol.">
        <title>Anaerobacillus isosaccharinicus sp. nov., an alkaliphilic bacterium which degrades isosaccharinic acid.</title>
        <authorList>
            <person name="Bassil N.M."/>
            <person name="Lloyd J.R."/>
        </authorList>
    </citation>
    <scope>NUCLEOTIDE SEQUENCE [LARGE SCALE GENOMIC DNA]</scope>
    <source>
        <strain evidence="2">NB2006</strain>
    </source>
</reference>
<protein>
    <submittedName>
        <fullName evidence="1">Fe-S cluster assembly protein HesB</fullName>
    </submittedName>
</protein>
<reference evidence="2" key="4">
    <citation type="submission" date="2020-10" db="EMBL/GenBank/DDBJ databases">
        <authorList>
            <person name="Bassil N.M."/>
            <person name="Lloyd J.R."/>
        </authorList>
    </citation>
    <scope>NUCLEOTIDE SEQUENCE</scope>
    <source>
        <strain evidence="2">NB2006</strain>
    </source>
</reference>
<dbReference type="OrthoDB" id="2355011at2"/>
<evidence type="ECO:0000313" key="1">
    <source>
        <dbReference type="EMBL" id="OIJ15074.1"/>
    </source>
</evidence>
<reference evidence="2" key="2">
    <citation type="journal article" date="2017" name="Genome Announc.">
        <title>Draft Genome Sequences of Four Alkaliphilic Bacteria Belonging to the Anaerobacillus Genus.</title>
        <authorList>
            <person name="Bassil N.M."/>
            <person name="Lloyd J.R."/>
        </authorList>
    </citation>
    <scope>NUCLEOTIDE SEQUENCE [LARGE SCALE GENOMIC DNA]</scope>
    <source>
        <strain evidence="2">NB2006</strain>
    </source>
</reference>
<proteinExistence type="predicted"/>
<gene>
    <name evidence="2" type="ORF">AWH56_000775</name>
    <name evidence="1" type="ORF">AWH56_12735</name>
</gene>
<name>A0A1S2LRX0_9BACI</name>
<accession>A0A1S2LRX0</accession>
<dbReference type="EMBL" id="LQXD01000109">
    <property type="protein sequence ID" value="OIJ15074.1"/>
    <property type="molecule type" value="Genomic_DNA"/>
</dbReference>
<organism evidence="1">
    <name type="scientific">Anaerobacillus isosaccharinicus</name>
    <dbReference type="NCBI Taxonomy" id="1532552"/>
    <lineage>
        <taxon>Bacteria</taxon>
        <taxon>Bacillati</taxon>
        <taxon>Bacillota</taxon>
        <taxon>Bacilli</taxon>
        <taxon>Bacillales</taxon>
        <taxon>Bacillaceae</taxon>
        <taxon>Anaerobacillus</taxon>
    </lineage>
</organism>
<dbReference type="EMBL" id="CP063356">
    <property type="protein sequence ID" value="QOY36266.1"/>
    <property type="molecule type" value="Genomic_DNA"/>
</dbReference>
<sequence length="55" mass="6006">MSLDEATDQDIVETINGVQVAFEKSIKDQTEQLTLDFQETPQGSGLVMVGVNECC</sequence>